<dbReference type="PROSITE" id="PS50231">
    <property type="entry name" value="RICIN_B_LECTIN"/>
    <property type="match status" value="1"/>
</dbReference>
<evidence type="ECO:0000256" key="10">
    <source>
        <dbReference type="ARBA" id="ARBA00023288"/>
    </source>
</evidence>
<name>A0A2X3BDP5_9HELI</name>
<comment type="subcellular location">
    <subcellularLocation>
        <location evidence="1">Cell outer membrane</location>
        <topology evidence="1">Lipid-anchor</topology>
    </subcellularLocation>
</comment>
<dbReference type="CDD" id="cd23414">
    <property type="entry name" value="beta-trefoil_Ricin_CdtA"/>
    <property type="match status" value="1"/>
</dbReference>
<dbReference type="PRINTS" id="PR01387">
    <property type="entry name" value="CDTOXINA"/>
</dbReference>
<dbReference type="RefSeq" id="WP_023949537.1">
    <property type="nucleotide sequence ID" value="NZ_UAWL01000006.1"/>
</dbReference>
<keyword evidence="4" id="KW-0732">Signal</keyword>
<dbReference type="InterPro" id="IPR015957">
    <property type="entry name" value="CDtoxinA"/>
</dbReference>
<accession>A0A2X3BDP5</accession>
<evidence type="ECO:0000256" key="6">
    <source>
        <dbReference type="ARBA" id="ARBA00023026"/>
    </source>
</evidence>
<evidence type="ECO:0000256" key="3">
    <source>
        <dbReference type="ARBA" id="ARBA00022656"/>
    </source>
</evidence>
<evidence type="ECO:0000256" key="9">
    <source>
        <dbReference type="ARBA" id="ARBA00023237"/>
    </source>
</evidence>
<dbReference type="EMBL" id="UAWL01000006">
    <property type="protein sequence ID" value="SQB98723.1"/>
    <property type="molecule type" value="Genomic_DNA"/>
</dbReference>
<evidence type="ECO:0000256" key="1">
    <source>
        <dbReference type="ARBA" id="ARBA00004459"/>
    </source>
</evidence>
<dbReference type="Gene3D" id="2.80.10.50">
    <property type="match status" value="1"/>
</dbReference>
<dbReference type="Pfam" id="PF03498">
    <property type="entry name" value="CDtoxinA"/>
    <property type="match status" value="1"/>
</dbReference>
<keyword evidence="10" id="KW-0449">Lipoprotein</keyword>
<evidence type="ECO:0000313" key="11">
    <source>
        <dbReference type="EMBL" id="SQB98723.1"/>
    </source>
</evidence>
<keyword evidence="9" id="KW-0998">Cell outer membrane</keyword>
<sequence length="233" mass="26205">MRFIIKSIVCGVVCVLIWGCGKTQTNDALSEDIKNQKVAKQNDPKEFEDFLGIGANPTPPDSQNNKTPATLVQNATNPLSPLTGDVRDFVSLMTHLGGILSIWESSNGSWVWTHLSLHYPYFGDAYNWQIQPLQNGSVRFVNKMSGTCLNAYGKGVIHYPCDEQNPNQAFRLISMKNGAFQIQNTYTKQCLETSFAKKAQYPVMLKKCIKDNNLEQQWIIIPPFLNPMPITYP</sequence>
<proteinExistence type="predicted"/>
<reference evidence="11 12" key="1">
    <citation type="submission" date="2018-06" db="EMBL/GenBank/DDBJ databases">
        <authorList>
            <consortium name="Pathogen Informatics"/>
            <person name="Doyle S."/>
        </authorList>
    </citation>
    <scope>NUCLEOTIDE SEQUENCE [LARGE SCALE GENOMIC DNA]</scope>
    <source>
        <strain evidence="11 12">NCTC13102</strain>
    </source>
</reference>
<protein>
    <recommendedName>
        <fullName evidence="2">Cytolethal distending toxin subunit A</fullName>
    </recommendedName>
</protein>
<evidence type="ECO:0000256" key="8">
    <source>
        <dbReference type="ARBA" id="ARBA00023139"/>
    </source>
</evidence>
<evidence type="ECO:0000256" key="7">
    <source>
        <dbReference type="ARBA" id="ARBA00023136"/>
    </source>
</evidence>
<keyword evidence="3" id="KW-0800">Toxin</keyword>
<keyword evidence="5" id="KW-0430">Lectin</keyword>
<gene>
    <name evidence="11" type="primary">cdtA</name>
    <name evidence="11" type="ORF">NCTC13102_01190</name>
</gene>
<dbReference type="InterPro" id="IPR035992">
    <property type="entry name" value="Ricin_B-like_lectins"/>
</dbReference>
<dbReference type="GO" id="GO:0030246">
    <property type="term" value="F:carbohydrate binding"/>
    <property type="evidence" value="ECO:0007669"/>
    <property type="project" value="UniProtKB-KW"/>
</dbReference>
<dbReference type="GO" id="GO:0090729">
    <property type="term" value="F:toxin activity"/>
    <property type="evidence" value="ECO:0007669"/>
    <property type="project" value="UniProtKB-KW"/>
</dbReference>
<keyword evidence="7" id="KW-0472">Membrane</keyword>
<keyword evidence="8" id="KW-0564">Palmitate</keyword>
<keyword evidence="6" id="KW-0843">Virulence</keyword>
<dbReference type="Proteomes" id="UP000250166">
    <property type="component" value="Unassembled WGS sequence"/>
</dbReference>
<evidence type="ECO:0000256" key="4">
    <source>
        <dbReference type="ARBA" id="ARBA00022729"/>
    </source>
</evidence>
<dbReference type="GO" id="GO:0009279">
    <property type="term" value="C:cell outer membrane"/>
    <property type="evidence" value="ECO:0007669"/>
    <property type="project" value="UniProtKB-SubCell"/>
</dbReference>
<evidence type="ECO:0000256" key="2">
    <source>
        <dbReference type="ARBA" id="ARBA00016112"/>
    </source>
</evidence>
<evidence type="ECO:0000256" key="5">
    <source>
        <dbReference type="ARBA" id="ARBA00022734"/>
    </source>
</evidence>
<dbReference type="AlphaFoldDB" id="A0A2X3BDP5"/>
<organism evidence="11 12">
    <name type="scientific">Helicobacter fennelliae</name>
    <dbReference type="NCBI Taxonomy" id="215"/>
    <lineage>
        <taxon>Bacteria</taxon>
        <taxon>Pseudomonadati</taxon>
        <taxon>Campylobacterota</taxon>
        <taxon>Epsilonproteobacteria</taxon>
        <taxon>Campylobacterales</taxon>
        <taxon>Helicobacteraceae</taxon>
        <taxon>Helicobacter</taxon>
    </lineage>
</organism>
<evidence type="ECO:0000313" key="12">
    <source>
        <dbReference type="Proteomes" id="UP000250166"/>
    </source>
</evidence>
<dbReference type="SUPFAM" id="SSF50370">
    <property type="entry name" value="Ricin B-like lectins"/>
    <property type="match status" value="1"/>
</dbReference>
<dbReference type="InterPro" id="IPR003558">
    <property type="entry name" value="CDtoxinA/C"/>
</dbReference>